<reference evidence="2" key="1">
    <citation type="submission" date="2021-02" db="EMBL/GenBank/DDBJ databases">
        <authorList>
            <person name="Nowell W R."/>
        </authorList>
    </citation>
    <scope>NUCLEOTIDE SEQUENCE</scope>
</reference>
<gene>
    <name evidence="2" type="ORF">RFH988_LOCUS18023</name>
</gene>
<feature type="domain" description="DUF4817" evidence="1">
    <location>
        <begin position="10"/>
        <end position="61"/>
    </location>
</feature>
<dbReference type="PANTHER" id="PTHR47326:SF1">
    <property type="entry name" value="HTH PSQ-TYPE DOMAIN-CONTAINING PROTEIN"/>
    <property type="match status" value="1"/>
</dbReference>
<evidence type="ECO:0000259" key="1">
    <source>
        <dbReference type="Pfam" id="PF16087"/>
    </source>
</evidence>
<dbReference type="InterPro" id="IPR036397">
    <property type="entry name" value="RNaseH_sf"/>
</dbReference>
<dbReference type="EMBL" id="CAJNOO010000993">
    <property type="protein sequence ID" value="CAF1075921.1"/>
    <property type="molecule type" value="Genomic_DNA"/>
</dbReference>
<dbReference type="GO" id="GO:0003676">
    <property type="term" value="F:nucleic acid binding"/>
    <property type="evidence" value="ECO:0007669"/>
    <property type="project" value="InterPro"/>
</dbReference>
<evidence type="ECO:0000313" key="3">
    <source>
        <dbReference type="Proteomes" id="UP000663882"/>
    </source>
</evidence>
<dbReference type="AlphaFoldDB" id="A0A814M8S0"/>
<dbReference type="Pfam" id="PF16087">
    <property type="entry name" value="DUF4817"/>
    <property type="match status" value="1"/>
</dbReference>
<organism evidence="2 3">
    <name type="scientific">Rotaria sordida</name>
    <dbReference type="NCBI Taxonomy" id="392033"/>
    <lineage>
        <taxon>Eukaryota</taxon>
        <taxon>Metazoa</taxon>
        <taxon>Spiralia</taxon>
        <taxon>Gnathifera</taxon>
        <taxon>Rotifera</taxon>
        <taxon>Eurotatoria</taxon>
        <taxon>Bdelloidea</taxon>
        <taxon>Philodinida</taxon>
        <taxon>Philodinidae</taxon>
        <taxon>Rotaria</taxon>
    </lineage>
</organism>
<dbReference type="InterPro" id="IPR032135">
    <property type="entry name" value="DUF4817"/>
</dbReference>
<evidence type="ECO:0000313" key="2">
    <source>
        <dbReference type="EMBL" id="CAF1075921.1"/>
    </source>
</evidence>
<accession>A0A814M8S0</accession>
<comment type="caution">
    <text evidence="2">The sequence shown here is derived from an EMBL/GenBank/DDBJ whole genome shotgun (WGS) entry which is preliminary data.</text>
</comment>
<sequence>MAEGVDHKLSVEEKVFLVKTFYETNNKSETCRCFFEKFNRRTTRETVGDTVKRFEESGTVEEKKRSGRPVVIRTEENKAAVKSVFSKYPTTSTRRAASMLGISKTSILRILGDLGLRPYRPRLVQQLNEDDPDRRIEFCETLLAMAEEDENIFDKIIWTDEAVFKLNGHVNRHNSIYWASENPKIDLERELNVPGISVWVGLSSYGVIGPFFFSSTVTGASYVQMLRDDFQPVIDNSPDMNDFWFQHDGSPAHYSQIARDYLEEMFPDRWIGRRGTVEWPPRSPDLTPPDFFAWGVVKDAVYSTKPTSLSQLRNEVVKAFRLISPELCKKVCRSVEFRLYKCIEAGGWHFEQDY</sequence>
<dbReference type="Gene3D" id="3.30.420.10">
    <property type="entry name" value="Ribonuclease H-like superfamily/Ribonuclease H"/>
    <property type="match status" value="1"/>
</dbReference>
<protein>
    <recommendedName>
        <fullName evidence="1">DUF4817 domain-containing protein</fullName>
    </recommendedName>
</protein>
<proteinExistence type="predicted"/>
<dbReference type="PANTHER" id="PTHR47326">
    <property type="entry name" value="TRANSPOSABLE ELEMENT TC3 TRANSPOSASE-LIKE PROTEIN"/>
    <property type="match status" value="1"/>
</dbReference>
<dbReference type="OrthoDB" id="9986190at2759"/>
<dbReference type="Proteomes" id="UP000663882">
    <property type="component" value="Unassembled WGS sequence"/>
</dbReference>
<name>A0A814M8S0_9BILA</name>